<evidence type="ECO:0000313" key="3">
    <source>
        <dbReference type="Proteomes" id="UP001623349"/>
    </source>
</evidence>
<keyword evidence="3" id="KW-1185">Reference proteome</keyword>
<dbReference type="Proteomes" id="UP001623349">
    <property type="component" value="Unassembled WGS sequence"/>
</dbReference>
<organism evidence="2 3">
    <name type="scientific">Apodemus speciosus</name>
    <name type="common">Large Japanese field mouse</name>
    <dbReference type="NCBI Taxonomy" id="105296"/>
    <lineage>
        <taxon>Eukaryota</taxon>
        <taxon>Metazoa</taxon>
        <taxon>Chordata</taxon>
        <taxon>Craniata</taxon>
        <taxon>Vertebrata</taxon>
        <taxon>Euteleostomi</taxon>
        <taxon>Mammalia</taxon>
        <taxon>Eutheria</taxon>
        <taxon>Euarchontoglires</taxon>
        <taxon>Glires</taxon>
        <taxon>Rodentia</taxon>
        <taxon>Myomorpha</taxon>
        <taxon>Muroidea</taxon>
        <taxon>Muridae</taxon>
        <taxon>Murinae</taxon>
        <taxon>Apodemus</taxon>
    </lineage>
</organism>
<feature type="region of interest" description="Disordered" evidence="1">
    <location>
        <begin position="16"/>
        <end position="74"/>
    </location>
</feature>
<comment type="caution">
    <text evidence="2">The sequence shown here is derived from an EMBL/GenBank/DDBJ whole genome shotgun (WGS) entry which is preliminary data.</text>
</comment>
<feature type="compositionally biased region" description="Basic residues" evidence="1">
    <location>
        <begin position="52"/>
        <end position="68"/>
    </location>
</feature>
<protein>
    <submittedName>
        <fullName evidence="2">Spermatogenesis-associated 31 subfamily D, member 1A</fullName>
    </submittedName>
</protein>
<dbReference type="EMBL" id="BAAFST010000013">
    <property type="protein sequence ID" value="GAB1298272.1"/>
    <property type="molecule type" value="Genomic_DNA"/>
</dbReference>
<evidence type="ECO:0000313" key="2">
    <source>
        <dbReference type="EMBL" id="GAB1298272.1"/>
    </source>
</evidence>
<sequence length="74" mass="8010">MESPQGPWVPAYVLGKRKNKDCPPASRGLPPLATEAGKLGGGDAGLETSQSRGKRHCVQARAQRKRKDTHLPQH</sequence>
<accession>A0ABQ0FGA9</accession>
<reference evidence="2 3" key="1">
    <citation type="submission" date="2024-08" db="EMBL/GenBank/DDBJ databases">
        <title>The draft genome of Apodemus speciosus.</title>
        <authorList>
            <person name="Nabeshima K."/>
            <person name="Suzuki S."/>
            <person name="Onuma M."/>
        </authorList>
    </citation>
    <scope>NUCLEOTIDE SEQUENCE [LARGE SCALE GENOMIC DNA]</scope>
    <source>
        <strain evidence="2">IB14-021</strain>
    </source>
</reference>
<proteinExistence type="predicted"/>
<gene>
    <name evidence="2" type="ORF">APTSU1_001350800</name>
</gene>
<name>A0ABQ0FGA9_APOSI</name>
<evidence type="ECO:0000256" key="1">
    <source>
        <dbReference type="SAM" id="MobiDB-lite"/>
    </source>
</evidence>